<reference evidence="6" key="1">
    <citation type="submission" date="2017-02" db="EMBL/GenBank/DDBJ databases">
        <authorList>
            <person name="Varghese N."/>
            <person name="Submissions S."/>
        </authorList>
    </citation>
    <scope>NUCLEOTIDE SEQUENCE [LARGE SCALE GENOMIC DNA]</scope>
    <source>
        <strain evidence="6">ATCC BAA-73</strain>
    </source>
</reference>
<name>A0A1T4JUU3_9FIRM</name>
<dbReference type="InterPro" id="IPR004995">
    <property type="entry name" value="Spore_Ger"/>
</dbReference>
<dbReference type="GO" id="GO:0016020">
    <property type="term" value="C:membrane"/>
    <property type="evidence" value="ECO:0007669"/>
    <property type="project" value="InterPro"/>
</dbReference>
<dbReference type="OrthoDB" id="9772630at2"/>
<evidence type="ECO:0000313" key="5">
    <source>
        <dbReference type="EMBL" id="SJZ33904.1"/>
    </source>
</evidence>
<dbReference type="GO" id="GO:0009847">
    <property type="term" value="P:spore germination"/>
    <property type="evidence" value="ECO:0007669"/>
    <property type="project" value="InterPro"/>
</dbReference>
<feature type="region of interest" description="Disordered" evidence="3">
    <location>
        <begin position="504"/>
        <end position="531"/>
    </location>
</feature>
<organism evidence="5 6">
    <name type="scientific">Selenihalanaerobacter shriftii</name>
    <dbReference type="NCBI Taxonomy" id="142842"/>
    <lineage>
        <taxon>Bacteria</taxon>
        <taxon>Bacillati</taxon>
        <taxon>Bacillota</taxon>
        <taxon>Clostridia</taxon>
        <taxon>Halanaerobiales</taxon>
        <taxon>Halobacteroidaceae</taxon>
        <taxon>Selenihalanaerobacter</taxon>
    </lineage>
</organism>
<accession>A0A1T4JUU3</accession>
<keyword evidence="6" id="KW-1185">Reference proteome</keyword>
<evidence type="ECO:0000256" key="4">
    <source>
        <dbReference type="SAM" id="Phobius"/>
    </source>
</evidence>
<evidence type="ECO:0000256" key="1">
    <source>
        <dbReference type="ARBA" id="ARBA00005278"/>
    </source>
</evidence>
<dbReference type="PANTHER" id="PTHR22550:SF5">
    <property type="entry name" value="LEUCINE ZIPPER PROTEIN 4"/>
    <property type="match status" value="1"/>
</dbReference>
<evidence type="ECO:0000256" key="3">
    <source>
        <dbReference type="SAM" id="MobiDB-lite"/>
    </source>
</evidence>
<keyword evidence="4" id="KW-0812">Transmembrane</keyword>
<dbReference type="STRING" id="142842.SAMN02745118_00428"/>
<dbReference type="AlphaFoldDB" id="A0A1T4JUU3"/>
<dbReference type="InterPro" id="IPR050768">
    <property type="entry name" value="UPF0353/GerABKA_families"/>
</dbReference>
<proteinExistence type="inferred from homology"/>
<feature type="transmembrane region" description="Helical" evidence="4">
    <location>
        <begin position="317"/>
        <end position="339"/>
    </location>
</feature>
<feature type="transmembrane region" description="Helical" evidence="4">
    <location>
        <begin position="439"/>
        <end position="468"/>
    </location>
</feature>
<protein>
    <submittedName>
        <fullName evidence="5">Spore germination protein</fullName>
    </submittedName>
</protein>
<dbReference type="RefSeq" id="WP_078808954.1">
    <property type="nucleotide sequence ID" value="NZ_FUWM01000004.1"/>
</dbReference>
<gene>
    <name evidence="5" type="ORF">SAMN02745118_00428</name>
</gene>
<keyword evidence="2 4" id="KW-0472">Membrane</keyword>
<dbReference type="PIRSF" id="PIRSF005690">
    <property type="entry name" value="GerBA"/>
    <property type="match status" value="1"/>
</dbReference>
<keyword evidence="4" id="KW-1133">Transmembrane helix</keyword>
<dbReference type="Pfam" id="PF03323">
    <property type="entry name" value="GerA"/>
    <property type="match status" value="1"/>
</dbReference>
<dbReference type="PANTHER" id="PTHR22550">
    <property type="entry name" value="SPORE GERMINATION PROTEIN"/>
    <property type="match status" value="1"/>
</dbReference>
<dbReference type="Proteomes" id="UP000190625">
    <property type="component" value="Unassembled WGS sequence"/>
</dbReference>
<feature type="transmembrane region" description="Helical" evidence="4">
    <location>
        <begin position="409"/>
        <end position="427"/>
    </location>
</feature>
<comment type="similarity">
    <text evidence="1">Belongs to the GerABKA family.</text>
</comment>
<evidence type="ECO:0000256" key="2">
    <source>
        <dbReference type="ARBA" id="ARBA00023136"/>
    </source>
</evidence>
<evidence type="ECO:0000313" key="6">
    <source>
        <dbReference type="Proteomes" id="UP000190625"/>
    </source>
</evidence>
<dbReference type="EMBL" id="FUWM01000004">
    <property type="protein sequence ID" value="SJZ33904.1"/>
    <property type="molecule type" value="Genomic_DNA"/>
</dbReference>
<sequence length="531" mass="59154">MWKDIKDQFKSLFNRDITEKEADPAPKLHKKLDKNKEYLDNLLGDNGDITIKEFNIAGRSDLKALMVYVDGMISKALLNEQVLTPLMHRIRETDPDVEINKSNLAQTVESFVLSAESVSKAENFDDVVLSILSGETALFFDGDDQALIISARGWPSRGIQEPATESVIRGPRDGFTETIRMNTVLIRRRIRDPNLKIQSTKIGRRTKTDVALAYVKGIANKEIINEVKARLDTIDIDQILETGYIEQLIEDSHYSPFPQIQVTERPDKVVGSLLEGRVAILVDNTPMVLLVPVTFSQLYQSPEDYNERWLVMSAIRILRFTSIFISALAPALFIALTSFHPGMIPTELMMSVAATREGVPFPAFIEAGVMEVTIELLREAGIRLPGPIGQTIGIVGGLVIGQAAVSAKVASPIMVIVVAITAIASFITPSYNVSLSIRFIRFGFMILAAVLGLYGMMLGVLAILIHLVTLKSFGVPYLSPLAPYRFSDWKDDFIRAPTHLMTTRPKELAPQDPNRQDIERENNKWGEEDND</sequence>